<dbReference type="OrthoDB" id="9780302at2"/>
<dbReference type="STRING" id="43775.SAMN04489760_103179"/>
<evidence type="ECO:0000256" key="8">
    <source>
        <dbReference type="ARBA" id="ARBA00023136"/>
    </source>
</evidence>
<evidence type="ECO:0000256" key="4">
    <source>
        <dbReference type="ARBA" id="ARBA00021870"/>
    </source>
</evidence>
<evidence type="ECO:0000256" key="1">
    <source>
        <dbReference type="ARBA" id="ARBA00004117"/>
    </source>
</evidence>
<protein>
    <recommendedName>
        <fullName evidence="4">Flagellar motor switch protein FliG</fullName>
    </recommendedName>
</protein>
<keyword evidence="7" id="KW-0283">Flagellar rotation</keyword>
<dbReference type="InterPro" id="IPR032779">
    <property type="entry name" value="FliG_M"/>
</dbReference>
<dbReference type="Pfam" id="PF14842">
    <property type="entry name" value="FliG_N"/>
    <property type="match status" value="1"/>
</dbReference>
<evidence type="ECO:0000259" key="10">
    <source>
        <dbReference type="Pfam" id="PF01706"/>
    </source>
</evidence>
<evidence type="ECO:0000256" key="6">
    <source>
        <dbReference type="ARBA" id="ARBA00022500"/>
    </source>
</evidence>
<dbReference type="NCBIfam" id="TIGR00207">
    <property type="entry name" value="fliG"/>
    <property type="match status" value="1"/>
</dbReference>
<name>A0A1H7VCR4_9BACT</name>
<evidence type="ECO:0000256" key="5">
    <source>
        <dbReference type="ARBA" id="ARBA00022475"/>
    </source>
</evidence>
<keyword evidence="9" id="KW-0975">Bacterial flagellum</keyword>
<dbReference type="InterPro" id="IPR028263">
    <property type="entry name" value="FliG_N"/>
</dbReference>
<reference evidence="13 14" key="1">
    <citation type="submission" date="2016-10" db="EMBL/GenBank/DDBJ databases">
        <authorList>
            <person name="de Groot N.N."/>
        </authorList>
    </citation>
    <scope>NUCLEOTIDE SEQUENCE [LARGE SCALE GENOMIC DNA]</scope>
    <source>
        <strain evidence="13 14">DSM 8423</strain>
    </source>
</reference>
<feature type="domain" description="Flagellar motor switch protein FliG C-terminal" evidence="10">
    <location>
        <begin position="218"/>
        <end position="324"/>
    </location>
</feature>
<dbReference type="Pfam" id="PF01706">
    <property type="entry name" value="FliG_C"/>
    <property type="match status" value="1"/>
</dbReference>
<dbReference type="GO" id="GO:0005886">
    <property type="term" value="C:plasma membrane"/>
    <property type="evidence" value="ECO:0007669"/>
    <property type="project" value="UniProtKB-SubCell"/>
</dbReference>
<dbReference type="RefSeq" id="WP_093882314.1">
    <property type="nucleotide sequence ID" value="NZ_FOBS01000003.1"/>
</dbReference>
<dbReference type="InterPro" id="IPR000090">
    <property type="entry name" value="Flg_Motor_Flig"/>
</dbReference>
<keyword evidence="6" id="KW-0145">Chemotaxis</keyword>
<evidence type="ECO:0000256" key="7">
    <source>
        <dbReference type="ARBA" id="ARBA00022779"/>
    </source>
</evidence>
<dbReference type="PANTHER" id="PTHR30534">
    <property type="entry name" value="FLAGELLAR MOTOR SWITCH PROTEIN FLIG"/>
    <property type="match status" value="1"/>
</dbReference>
<evidence type="ECO:0000256" key="9">
    <source>
        <dbReference type="ARBA" id="ARBA00023143"/>
    </source>
</evidence>
<dbReference type="InterPro" id="IPR011002">
    <property type="entry name" value="FliG_a-hlx"/>
</dbReference>
<dbReference type="Pfam" id="PF14841">
    <property type="entry name" value="FliG_M"/>
    <property type="match status" value="1"/>
</dbReference>
<evidence type="ECO:0000259" key="12">
    <source>
        <dbReference type="Pfam" id="PF14842"/>
    </source>
</evidence>
<dbReference type="Proteomes" id="UP000198744">
    <property type="component" value="Unassembled WGS sequence"/>
</dbReference>
<sequence>MGNLSNEEKAAILVLSLEEEAAAEVMKHLKASEIKRLGKHMSRVSTISSEMITAISREFFSLAKEKGRLISVREDFTKNIVLKAVGEAEAENILSEVSSIRTDDNPITEKLRDVDPKVLMDFTRSEHPQTIALILAHLKPEKAAQILENFTPEMQFEITRRMATLKSVPQEYIDEVAKTLEKEIVTGATTSQDIGGVRVMADILNKMNRASENAIMTALEDTDPELAAGIRNLMLTFDDILQLDDRGLQEILREVSSEDIGKALKLVDEGLREKVFRNMSKRGAEMLKEELDIMPPIKVSEAEVSQRAVIEIAKKMEAEGRIVLSRGDAEDEYV</sequence>
<dbReference type="AlphaFoldDB" id="A0A1H7VCR4"/>
<keyword evidence="8" id="KW-0472">Membrane</keyword>
<feature type="domain" description="Flagellar motor switch protein FliG N-terminal" evidence="12">
    <location>
        <begin position="3"/>
        <end position="99"/>
    </location>
</feature>
<dbReference type="GO" id="GO:0009425">
    <property type="term" value="C:bacterial-type flagellum basal body"/>
    <property type="evidence" value="ECO:0007669"/>
    <property type="project" value="UniProtKB-SubCell"/>
</dbReference>
<dbReference type="GO" id="GO:0071973">
    <property type="term" value="P:bacterial-type flagellum-dependent cell motility"/>
    <property type="evidence" value="ECO:0007669"/>
    <property type="project" value="InterPro"/>
</dbReference>
<dbReference type="SUPFAM" id="SSF48029">
    <property type="entry name" value="FliG"/>
    <property type="match status" value="2"/>
</dbReference>
<dbReference type="PANTHER" id="PTHR30534:SF0">
    <property type="entry name" value="FLAGELLAR MOTOR SWITCH PROTEIN FLIG"/>
    <property type="match status" value="1"/>
</dbReference>
<gene>
    <name evidence="13" type="ORF">SAMN04489760_103179</name>
</gene>
<dbReference type="PIRSF" id="PIRSF003161">
    <property type="entry name" value="FliG"/>
    <property type="match status" value="1"/>
</dbReference>
<proteinExistence type="inferred from homology"/>
<evidence type="ECO:0000256" key="3">
    <source>
        <dbReference type="ARBA" id="ARBA00010299"/>
    </source>
</evidence>
<keyword evidence="5" id="KW-1003">Cell membrane</keyword>
<accession>A0A1H7VCR4</accession>
<dbReference type="InterPro" id="IPR023087">
    <property type="entry name" value="Flg_Motor_Flig_C"/>
</dbReference>
<feature type="domain" description="Flagellar motor switch protein FliG middle" evidence="11">
    <location>
        <begin position="116"/>
        <end position="186"/>
    </location>
</feature>
<evidence type="ECO:0000313" key="13">
    <source>
        <dbReference type="EMBL" id="SEM07052.1"/>
    </source>
</evidence>
<dbReference type="GO" id="GO:0006935">
    <property type="term" value="P:chemotaxis"/>
    <property type="evidence" value="ECO:0007669"/>
    <property type="project" value="UniProtKB-KW"/>
</dbReference>
<keyword evidence="14" id="KW-1185">Reference proteome</keyword>
<comment type="subcellular location">
    <subcellularLocation>
        <location evidence="1">Bacterial flagellum basal body</location>
    </subcellularLocation>
    <subcellularLocation>
        <location evidence="2">Cell membrane</location>
        <topology evidence="2">Peripheral membrane protein</topology>
        <orientation evidence="2">Cytoplasmic side</orientation>
    </subcellularLocation>
</comment>
<evidence type="ECO:0000256" key="2">
    <source>
        <dbReference type="ARBA" id="ARBA00004413"/>
    </source>
</evidence>
<keyword evidence="13" id="KW-0969">Cilium</keyword>
<dbReference type="PRINTS" id="PR00954">
    <property type="entry name" value="FLGMOTORFLIG"/>
</dbReference>
<evidence type="ECO:0000259" key="11">
    <source>
        <dbReference type="Pfam" id="PF14841"/>
    </source>
</evidence>
<evidence type="ECO:0000313" key="14">
    <source>
        <dbReference type="Proteomes" id="UP000198744"/>
    </source>
</evidence>
<keyword evidence="13" id="KW-0282">Flagellum</keyword>
<keyword evidence="13" id="KW-0966">Cell projection</keyword>
<comment type="similarity">
    <text evidence="3">Belongs to the FliG family.</text>
</comment>
<dbReference type="EMBL" id="FOBS01000003">
    <property type="protein sequence ID" value="SEM07052.1"/>
    <property type="molecule type" value="Genomic_DNA"/>
</dbReference>
<dbReference type="GO" id="GO:0003774">
    <property type="term" value="F:cytoskeletal motor activity"/>
    <property type="evidence" value="ECO:0007669"/>
    <property type="project" value="InterPro"/>
</dbReference>
<dbReference type="Gene3D" id="1.10.220.30">
    <property type="match status" value="3"/>
</dbReference>
<organism evidence="13 14">
    <name type="scientific">Syntrophus gentianae</name>
    <dbReference type="NCBI Taxonomy" id="43775"/>
    <lineage>
        <taxon>Bacteria</taxon>
        <taxon>Pseudomonadati</taxon>
        <taxon>Thermodesulfobacteriota</taxon>
        <taxon>Syntrophia</taxon>
        <taxon>Syntrophales</taxon>
        <taxon>Syntrophaceae</taxon>
        <taxon>Syntrophus</taxon>
    </lineage>
</organism>